<dbReference type="Proteomes" id="UP001217089">
    <property type="component" value="Unassembled WGS sequence"/>
</dbReference>
<dbReference type="EMBL" id="JARBDR010000141">
    <property type="protein sequence ID" value="KAJ8320877.1"/>
    <property type="molecule type" value="Genomic_DNA"/>
</dbReference>
<name>A0ABQ9FXZ3_TEGGR</name>
<sequence length="96" mass="11420">MEKISIFSQIKEVKLFEHFELMATFGYGYNQQECVDITTDFAISSGKKDRIRWPKMNTFSPRALSFARAKMTRDVVKQYFQNLEKTRLRRQTTLDI</sequence>
<keyword evidence="2" id="KW-1185">Reference proteome</keyword>
<protein>
    <submittedName>
        <fullName evidence="1">Uncharacterized protein</fullName>
    </submittedName>
</protein>
<proteinExistence type="predicted"/>
<accession>A0ABQ9FXZ3</accession>
<organism evidence="1 2">
    <name type="scientific">Tegillarca granosa</name>
    <name type="common">Malaysian cockle</name>
    <name type="synonym">Anadara granosa</name>
    <dbReference type="NCBI Taxonomy" id="220873"/>
    <lineage>
        <taxon>Eukaryota</taxon>
        <taxon>Metazoa</taxon>
        <taxon>Spiralia</taxon>
        <taxon>Lophotrochozoa</taxon>
        <taxon>Mollusca</taxon>
        <taxon>Bivalvia</taxon>
        <taxon>Autobranchia</taxon>
        <taxon>Pteriomorphia</taxon>
        <taxon>Arcoida</taxon>
        <taxon>Arcoidea</taxon>
        <taxon>Arcidae</taxon>
        <taxon>Tegillarca</taxon>
    </lineage>
</organism>
<reference evidence="1 2" key="1">
    <citation type="submission" date="2022-12" db="EMBL/GenBank/DDBJ databases">
        <title>Chromosome-level genome of Tegillarca granosa.</title>
        <authorList>
            <person name="Kim J."/>
        </authorList>
    </citation>
    <scope>NUCLEOTIDE SEQUENCE [LARGE SCALE GENOMIC DNA]</scope>
    <source>
        <strain evidence="1">Teg-2019</strain>
        <tissue evidence="1">Adductor muscle</tissue>
    </source>
</reference>
<evidence type="ECO:0000313" key="1">
    <source>
        <dbReference type="EMBL" id="KAJ8320877.1"/>
    </source>
</evidence>
<evidence type="ECO:0000313" key="2">
    <source>
        <dbReference type="Proteomes" id="UP001217089"/>
    </source>
</evidence>
<comment type="caution">
    <text evidence="1">The sequence shown here is derived from an EMBL/GenBank/DDBJ whole genome shotgun (WGS) entry which is preliminary data.</text>
</comment>
<gene>
    <name evidence="1" type="ORF">KUTeg_002464</name>
</gene>